<dbReference type="EMBL" id="WIXE01016413">
    <property type="protein sequence ID" value="KAK5972679.1"/>
    <property type="molecule type" value="Genomic_DNA"/>
</dbReference>
<name>A0AAN8J0R8_TRICO</name>
<keyword evidence="1" id="KW-0472">Membrane</keyword>
<evidence type="ECO:0000256" key="1">
    <source>
        <dbReference type="SAM" id="Phobius"/>
    </source>
</evidence>
<evidence type="ECO:0000313" key="2">
    <source>
        <dbReference type="EMBL" id="KAK5972679.1"/>
    </source>
</evidence>
<comment type="caution">
    <text evidence="2">The sequence shown here is derived from an EMBL/GenBank/DDBJ whole genome shotgun (WGS) entry which is preliminary data.</text>
</comment>
<proteinExistence type="predicted"/>
<evidence type="ECO:0000313" key="3">
    <source>
        <dbReference type="Proteomes" id="UP001331761"/>
    </source>
</evidence>
<reference evidence="2 3" key="1">
    <citation type="submission" date="2019-10" db="EMBL/GenBank/DDBJ databases">
        <title>Assembly and Annotation for the nematode Trichostrongylus colubriformis.</title>
        <authorList>
            <person name="Martin J."/>
        </authorList>
    </citation>
    <scope>NUCLEOTIDE SEQUENCE [LARGE SCALE GENOMIC DNA]</scope>
    <source>
        <strain evidence="2">G859</strain>
        <tissue evidence="2">Whole worm</tissue>
    </source>
</reference>
<accession>A0AAN8J0R8</accession>
<keyword evidence="1" id="KW-1133">Transmembrane helix</keyword>
<protein>
    <submittedName>
        <fullName evidence="2">Uncharacterized protein</fullName>
    </submittedName>
</protein>
<organism evidence="2 3">
    <name type="scientific">Trichostrongylus colubriformis</name>
    <name type="common">Black scour worm</name>
    <dbReference type="NCBI Taxonomy" id="6319"/>
    <lineage>
        <taxon>Eukaryota</taxon>
        <taxon>Metazoa</taxon>
        <taxon>Ecdysozoa</taxon>
        <taxon>Nematoda</taxon>
        <taxon>Chromadorea</taxon>
        <taxon>Rhabditida</taxon>
        <taxon>Rhabditina</taxon>
        <taxon>Rhabditomorpha</taxon>
        <taxon>Strongyloidea</taxon>
        <taxon>Trichostrongylidae</taxon>
        <taxon>Trichostrongylus</taxon>
    </lineage>
</organism>
<sequence length="78" mass="9201">MTTDVFDTCNHFLSVFPMCHARATTMGSRNQLGYVASWSNGCDRYTARPFPNIMCGRCITLHHFVLFFFHFFYHLKRK</sequence>
<keyword evidence="1" id="KW-0812">Transmembrane</keyword>
<dbReference type="AlphaFoldDB" id="A0AAN8J0R8"/>
<gene>
    <name evidence="2" type="ORF">GCK32_015775</name>
</gene>
<keyword evidence="3" id="KW-1185">Reference proteome</keyword>
<dbReference type="Proteomes" id="UP001331761">
    <property type="component" value="Unassembled WGS sequence"/>
</dbReference>
<feature type="transmembrane region" description="Helical" evidence="1">
    <location>
        <begin position="54"/>
        <end position="73"/>
    </location>
</feature>